<comment type="subcellular location">
    <subcellularLocation>
        <location evidence="1">Cell membrane</location>
        <topology evidence="1">Multi-pass membrane protein</topology>
    </subcellularLocation>
</comment>
<evidence type="ECO:0000256" key="4">
    <source>
        <dbReference type="ARBA" id="ARBA00022692"/>
    </source>
</evidence>
<evidence type="ECO:0000256" key="1">
    <source>
        <dbReference type="ARBA" id="ARBA00004651"/>
    </source>
</evidence>
<feature type="transmembrane region" description="Helical" evidence="7">
    <location>
        <begin position="242"/>
        <end position="267"/>
    </location>
</feature>
<keyword evidence="8" id="KW-0732">Signal</keyword>
<dbReference type="InterPro" id="IPR010920">
    <property type="entry name" value="LSM_dom_sf"/>
</dbReference>
<dbReference type="InterPro" id="IPR023408">
    <property type="entry name" value="MscS_beta-dom_sf"/>
</dbReference>
<feature type="transmembrane region" description="Helical" evidence="7">
    <location>
        <begin position="213"/>
        <end position="236"/>
    </location>
</feature>
<accession>A0A150X411</accession>
<evidence type="ECO:0000313" key="12">
    <source>
        <dbReference type="Proteomes" id="UP000075606"/>
    </source>
</evidence>
<dbReference type="GO" id="GO:0008381">
    <property type="term" value="F:mechanosensitive monoatomic ion channel activity"/>
    <property type="evidence" value="ECO:0007669"/>
    <property type="project" value="UniProtKB-ARBA"/>
</dbReference>
<feature type="transmembrane region" description="Helical" evidence="7">
    <location>
        <begin position="169"/>
        <end position="193"/>
    </location>
</feature>
<dbReference type="Proteomes" id="UP000075606">
    <property type="component" value="Unassembled WGS sequence"/>
</dbReference>
<keyword evidence="6 7" id="KW-0472">Membrane</keyword>
<dbReference type="GO" id="GO:0005886">
    <property type="term" value="C:plasma membrane"/>
    <property type="evidence" value="ECO:0007669"/>
    <property type="project" value="UniProtKB-SubCell"/>
</dbReference>
<gene>
    <name evidence="11" type="ORF">AWW68_12255</name>
</gene>
<dbReference type="InterPro" id="IPR011014">
    <property type="entry name" value="MscS_channel_TM-2"/>
</dbReference>
<comment type="caution">
    <text evidence="11">The sequence shown here is derived from an EMBL/GenBank/DDBJ whole genome shotgun (WGS) entry which is preliminary data.</text>
</comment>
<evidence type="ECO:0000256" key="5">
    <source>
        <dbReference type="ARBA" id="ARBA00022989"/>
    </source>
</evidence>
<dbReference type="AlphaFoldDB" id="A0A150X411"/>
<dbReference type="PANTHER" id="PTHR43634">
    <property type="entry name" value="OW CONDUCTANCE MECHANOSENSITIVE CHANNEL"/>
    <property type="match status" value="1"/>
</dbReference>
<dbReference type="RefSeq" id="WP_068221806.1">
    <property type="nucleotide sequence ID" value="NZ_CP139724.1"/>
</dbReference>
<dbReference type="InterPro" id="IPR011066">
    <property type="entry name" value="MscS_channel_C_sf"/>
</dbReference>
<name>A0A150X411_9BACT</name>
<evidence type="ECO:0000256" key="8">
    <source>
        <dbReference type="SAM" id="SignalP"/>
    </source>
</evidence>
<evidence type="ECO:0000256" key="3">
    <source>
        <dbReference type="ARBA" id="ARBA00022475"/>
    </source>
</evidence>
<dbReference type="InterPro" id="IPR006685">
    <property type="entry name" value="MscS_channel_2nd"/>
</dbReference>
<keyword evidence="3" id="KW-1003">Cell membrane</keyword>
<feature type="transmembrane region" description="Helical" evidence="7">
    <location>
        <begin position="288"/>
        <end position="311"/>
    </location>
</feature>
<protein>
    <submittedName>
        <fullName evidence="11">Mechanosensitive ion channel protein</fullName>
    </submittedName>
</protein>
<feature type="chain" id="PRO_5007574153" evidence="8">
    <location>
        <begin position="26"/>
        <end position="538"/>
    </location>
</feature>
<dbReference type="SUPFAM" id="SSF82861">
    <property type="entry name" value="Mechanosensitive channel protein MscS (YggB), transmembrane region"/>
    <property type="match status" value="1"/>
</dbReference>
<dbReference type="EMBL" id="LRPC01000028">
    <property type="protein sequence ID" value="KYG73460.1"/>
    <property type="molecule type" value="Genomic_DNA"/>
</dbReference>
<dbReference type="OrthoDB" id="9809206at2"/>
<evidence type="ECO:0000256" key="7">
    <source>
        <dbReference type="SAM" id="Phobius"/>
    </source>
</evidence>
<dbReference type="STRING" id="333140.AWW68_12255"/>
<dbReference type="PANTHER" id="PTHR43634:SF2">
    <property type="entry name" value="LOW CONDUCTANCE MECHANOSENSITIVE CHANNEL YNAI"/>
    <property type="match status" value="1"/>
</dbReference>
<keyword evidence="5 7" id="KW-1133">Transmembrane helix</keyword>
<evidence type="ECO:0000259" key="10">
    <source>
        <dbReference type="Pfam" id="PF21082"/>
    </source>
</evidence>
<evidence type="ECO:0000313" key="11">
    <source>
        <dbReference type="EMBL" id="KYG73460.1"/>
    </source>
</evidence>
<keyword evidence="12" id="KW-1185">Reference proteome</keyword>
<dbReference type="Gene3D" id="1.10.287.1260">
    <property type="match status" value="1"/>
</dbReference>
<dbReference type="Pfam" id="PF21082">
    <property type="entry name" value="MS_channel_3rd"/>
    <property type="match status" value="1"/>
</dbReference>
<dbReference type="Gene3D" id="3.30.70.100">
    <property type="match status" value="1"/>
</dbReference>
<feature type="domain" description="Mechanosensitive ion channel MscS" evidence="9">
    <location>
        <begin position="337"/>
        <end position="402"/>
    </location>
</feature>
<dbReference type="SUPFAM" id="SSF82689">
    <property type="entry name" value="Mechanosensitive channel protein MscS (YggB), C-terminal domain"/>
    <property type="match status" value="1"/>
</dbReference>
<dbReference type="Gene3D" id="2.30.30.60">
    <property type="match status" value="1"/>
</dbReference>
<dbReference type="InterPro" id="IPR045042">
    <property type="entry name" value="YnaI-like"/>
</dbReference>
<organism evidence="11 12">
    <name type="scientific">Roseivirga spongicola</name>
    <dbReference type="NCBI Taxonomy" id="333140"/>
    <lineage>
        <taxon>Bacteria</taxon>
        <taxon>Pseudomonadati</taxon>
        <taxon>Bacteroidota</taxon>
        <taxon>Cytophagia</taxon>
        <taxon>Cytophagales</taxon>
        <taxon>Roseivirgaceae</taxon>
        <taxon>Roseivirga</taxon>
    </lineage>
</organism>
<dbReference type="SUPFAM" id="SSF50182">
    <property type="entry name" value="Sm-like ribonucleoproteins"/>
    <property type="match status" value="1"/>
</dbReference>
<feature type="transmembrane region" description="Helical" evidence="7">
    <location>
        <begin position="317"/>
        <end position="335"/>
    </location>
</feature>
<sequence>MHSSIRLIAFIGVFFLTISSAWSQADSLPDNFSSPYEVIYNHLNYLQDENHLPEQAAKSLFKGERSQKQLNNLAEELKQILDGSANFIDLDEVPKSSEYYDSLSRRNRYVITTDFPELYVQKYGNKWLYSEYSVDQIDRIHKKVFPFGTDKLLNILPNLGTTKYLGLHLWQYLGILILITLGFLIHLIFTVVLRRILFSLLHKYGKLDMANQFLNPVVKPFSLMIIALLASILIPVLQLPAFIATGIILLVHALVPFFATFFFYRLVDILGHYLKKIADRSENTLDDQLMPLVTKVLHVFVIIVGFVAILRGFKFDIWPILTGLSIGGLAFALAAQDTLKNFFGSLMIFIDRPFQIGDWVTAGDIDGTVEEVGFRSTRVRTFRDSVMYVPNSIISNSMVDNHGKRNYRRFYTKLAITYDTPARLIEVFVKGVEEIVLKHPDTRKDYYNIFLNEYGGSALEVMLYIFFKVPDWNNELRCRQEIMLEINKLAEHLGVRFAFPTQTLMIEQMPGQKSLTPEYQQSKSEMEDELKAFFDSKK</sequence>
<feature type="signal peptide" evidence="8">
    <location>
        <begin position="1"/>
        <end position="25"/>
    </location>
</feature>
<keyword evidence="4 7" id="KW-0812">Transmembrane</keyword>
<feature type="domain" description="Mechanosensitive ion channel MscS C-terminal" evidence="10">
    <location>
        <begin position="416"/>
        <end position="495"/>
    </location>
</feature>
<reference evidence="11 12" key="1">
    <citation type="submission" date="2016-01" db="EMBL/GenBank/DDBJ databases">
        <title>Genome sequencing of Roseivirga spongicola UST030701-084.</title>
        <authorList>
            <person name="Selvaratnam C."/>
            <person name="Thevarajoo S."/>
            <person name="Goh K.M."/>
            <person name="Ee R."/>
            <person name="Chan K.-G."/>
            <person name="Chong C.S."/>
        </authorList>
    </citation>
    <scope>NUCLEOTIDE SEQUENCE [LARGE SCALE GENOMIC DNA]</scope>
    <source>
        <strain evidence="11 12">UST030701-084</strain>
    </source>
</reference>
<proteinExistence type="inferred from homology"/>
<comment type="similarity">
    <text evidence="2">Belongs to the MscS (TC 1.A.23) family.</text>
</comment>
<evidence type="ECO:0000256" key="6">
    <source>
        <dbReference type="ARBA" id="ARBA00023136"/>
    </source>
</evidence>
<dbReference type="InterPro" id="IPR049278">
    <property type="entry name" value="MS_channel_C"/>
</dbReference>
<dbReference type="Pfam" id="PF00924">
    <property type="entry name" value="MS_channel_2nd"/>
    <property type="match status" value="1"/>
</dbReference>
<evidence type="ECO:0000259" key="9">
    <source>
        <dbReference type="Pfam" id="PF00924"/>
    </source>
</evidence>
<evidence type="ECO:0000256" key="2">
    <source>
        <dbReference type="ARBA" id="ARBA00008017"/>
    </source>
</evidence>